<accession>A0AA96ZYT4</accession>
<dbReference type="Proteomes" id="UP001302662">
    <property type="component" value="Chromosome"/>
</dbReference>
<evidence type="ECO:0000256" key="1">
    <source>
        <dbReference type="SAM" id="Phobius"/>
    </source>
</evidence>
<evidence type="ECO:0000313" key="3">
    <source>
        <dbReference type="Proteomes" id="UP001302662"/>
    </source>
</evidence>
<dbReference type="AlphaFoldDB" id="A0AA96ZYT4"/>
<evidence type="ECO:0000313" key="2">
    <source>
        <dbReference type="EMBL" id="WNY28477.1"/>
    </source>
</evidence>
<name>A0AA96ZYT4_9EURY</name>
<protein>
    <submittedName>
        <fullName evidence="2">Uncharacterized protein</fullName>
    </submittedName>
</protein>
<gene>
    <name evidence="2" type="ORF">MmiEs2_06650</name>
</gene>
<dbReference type="EMBL" id="CP131062">
    <property type="protein sequence ID" value="WNY28477.1"/>
    <property type="molecule type" value="Genomic_DNA"/>
</dbReference>
<keyword evidence="1" id="KW-0472">Membrane</keyword>
<reference evidence="2 3" key="1">
    <citation type="submission" date="2023-07" db="EMBL/GenBank/DDBJ databases">
        <title>Closed genome sequence of Methanimicrococcus sp. Es2.</title>
        <authorList>
            <person name="Protasov E."/>
            <person name="Platt K."/>
            <person name="Reeh H."/>
            <person name="Poehlein A."/>
            <person name="Daniel R."/>
            <person name="Brune A."/>
        </authorList>
    </citation>
    <scope>NUCLEOTIDE SEQUENCE [LARGE SCALE GENOMIC DNA]</scope>
    <source>
        <strain evidence="2 3">Es2</strain>
    </source>
</reference>
<sequence length="87" mass="9771">MVCLFVCAVAVYICACISFFQVQPFASRTWYSYLPVCVCCCYLPVSVLPGYLAVYVCVSAQQPPRSTAAAREPLRFLKIKTKSNIRF</sequence>
<dbReference type="KEGG" id="mees:MmiEs2_06650"/>
<proteinExistence type="predicted"/>
<feature type="transmembrane region" description="Helical" evidence="1">
    <location>
        <begin position="30"/>
        <end position="58"/>
    </location>
</feature>
<keyword evidence="1" id="KW-1133">Transmembrane helix</keyword>
<keyword evidence="3" id="KW-1185">Reference proteome</keyword>
<organism evidence="2 3">
    <name type="scientific">Methanimicrococcus stummii</name>
    <dbReference type="NCBI Taxonomy" id="3028294"/>
    <lineage>
        <taxon>Archaea</taxon>
        <taxon>Methanobacteriati</taxon>
        <taxon>Methanobacteriota</taxon>
        <taxon>Stenosarchaea group</taxon>
        <taxon>Methanomicrobia</taxon>
        <taxon>Methanosarcinales</taxon>
        <taxon>Methanosarcinaceae</taxon>
        <taxon>Methanimicrococcus</taxon>
    </lineage>
</organism>
<keyword evidence="1" id="KW-0812">Transmembrane</keyword>